<keyword evidence="5" id="KW-1185">Reference proteome</keyword>
<dbReference type="PANTHER" id="PTHR10073:SF41">
    <property type="entry name" value="MISMATCH REPAIR PROTEIN, PUTATIVE (AFU_ORTHOLOGUE AFUA_8G05820)-RELATED"/>
    <property type="match status" value="1"/>
</dbReference>
<dbReference type="Gene3D" id="3.30.230.10">
    <property type="match status" value="1"/>
</dbReference>
<dbReference type="Proteomes" id="UP001320420">
    <property type="component" value="Unassembled WGS sequence"/>
</dbReference>
<dbReference type="InterPro" id="IPR014721">
    <property type="entry name" value="Ribsml_uS5_D2-typ_fold_subgr"/>
</dbReference>
<dbReference type="InterPro" id="IPR036890">
    <property type="entry name" value="HATPase_C_sf"/>
</dbReference>
<reference evidence="4 5" key="1">
    <citation type="submission" date="2024-02" db="EMBL/GenBank/DDBJ databases">
        <title>De novo assembly and annotation of 12 fungi associated with fruit tree decline syndrome in Ontario, Canada.</title>
        <authorList>
            <person name="Sulman M."/>
            <person name="Ellouze W."/>
            <person name="Ilyukhin E."/>
        </authorList>
    </citation>
    <scope>NUCLEOTIDE SEQUENCE [LARGE SCALE GENOMIC DNA]</scope>
    <source>
        <strain evidence="4 5">M11/M66-122</strain>
    </source>
</reference>
<evidence type="ECO:0000313" key="5">
    <source>
        <dbReference type="Proteomes" id="UP001320420"/>
    </source>
</evidence>
<proteinExistence type="inferred from homology"/>
<dbReference type="AlphaFoldDB" id="A0AAN9YN16"/>
<dbReference type="GO" id="GO:0030983">
    <property type="term" value="F:mismatched DNA binding"/>
    <property type="evidence" value="ECO:0007669"/>
    <property type="project" value="InterPro"/>
</dbReference>
<dbReference type="Pfam" id="PF01119">
    <property type="entry name" value="DNA_mis_repair"/>
    <property type="match status" value="1"/>
</dbReference>
<sequence>MSAISRLPESTTSLLGSLVITTPVALVKELLDNAIDAKATIVEVIISPNTIDKIEVRDNGTGIRPNDYDSLGRSGHTSKLRSFEELRTHGGKTLGFRGVALAAANTVAKVTVITRTEQDPVGATLHLVSECGGVAQQQKASVPVGTTVRITELFGRLPVREQVAVKESTKTLDKVLELLKTYAMARPTIRLIFKVLQTPKRNWSYSPKRSASIKETVLQIAGNEAASHCVEKVHRVDGPRPDVGISSDHQMAVDSDSYTLEAYIMDPEADACKFPKQHYFSVDGRPVSAKRGTMKKILDTYLTRLESSSSERNTTYFIRLNIVCPQGAYDPNVEPSKDEVLFSDEHSLIHGFDGLCEEVYKPTQVSLSKLPANANPGLELQGRVGLEGHLKKRHTRLLYFENVILYHRYNHPSFGILEALLETSILQEIYFCKELEEQSRKLMCQAVHIGARCLVQ</sequence>
<dbReference type="SUPFAM" id="SSF54211">
    <property type="entry name" value="Ribosomal protein S5 domain 2-like"/>
    <property type="match status" value="1"/>
</dbReference>
<gene>
    <name evidence="4" type="ORF">SLS62_008570</name>
</gene>
<dbReference type="GO" id="GO:0016887">
    <property type="term" value="F:ATP hydrolysis activity"/>
    <property type="evidence" value="ECO:0007669"/>
    <property type="project" value="InterPro"/>
</dbReference>
<name>A0AAN9YN16_9PEZI</name>
<dbReference type="GO" id="GO:0006298">
    <property type="term" value="P:mismatch repair"/>
    <property type="evidence" value="ECO:0007669"/>
    <property type="project" value="InterPro"/>
</dbReference>
<dbReference type="InterPro" id="IPR002099">
    <property type="entry name" value="MutL/Mlh/PMS"/>
</dbReference>
<accession>A0AAN9YN16</accession>
<dbReference type="NCBIfam" id="TIGR00585">
    <property type="entry name" value="mutl"/>
    <property type="match status" value="1"/>
</dbReference>
<dbReference type="SUPFAM" id="SSF55874">
    <property type="entry name" value="ATPase domain of HSP90 chaperone/DNA topoisomerase II/histidine kinase"/>
    <property type="match status" value="1"/>
</dbReference>
<dbReference type="Gene3D" id="3.30.565.10">
    <property type="entry name" value="Histidine kinase-like ATPase, C-terminal domain"/>
    <property type="match status" value="1"/>
</dbReference>
<dbReference type="PANTHER" id="PTHR10073">
    <property type="entry name" value="DNA MISMATCH REPAIR PROTEIN MLH, PMS, MUTL"/>
    <property type="match status" value="1"/>
</dbReference>
<evidence type="ECO:0000259" key="3">
    <source>
        <dbReference type="SMART" id="SM01340"/>
    </source>
</evidence>
<dbReference type="GO" id="GO:0032389">
    <property type="term" value="C:MutLalpha complex"/>
    <property type="evidence" value="ECO:0007669"/>
    <property type="project" value="TreeGrafter"/>
</dbReference>
<feature type="domain" description="DNA mismatch repair protein S5" evidence="3">
    <location>
        <begin position="217"/>
        <end position="361"/>
    </location>
</feature>
<dbReference type="InterPro" id="IPR020568">
    <property type="entry name" value="Ribosomal_Su5_D2-typ_SF"/>
</dbReference>
<keyword evidence="2" id="KW-0227">DNA damage</keyword>
<comment type="caution">
    <text evidence="4">The sequence shown here is derived from an EMBL/GenBank/DDBJ whole genome shotgun (WGS) entry which is preliminary data.</text>
</comment>
<dbReference type="EMBL" id="JAKJXP020000081">
    <property type="protein sequence ID" value="KAK7748414.1"/>
    <property type="molecule type" value="Genomic_DNA"/>
</dbReference>
<evidence type="ECO:0000256" key="1">
    <source>
        <dbReference type="ARBA" id="ARBA00006082"/>
    </source>
</evidence>
<dbReference type="GO" id="GO:0061982">
    <property type="term" value="P:meiosis I cell cycle process"/>
    <property type="evidence" value="ECO:0007669"/>
    <property type="project" value="UniProtKB-ARBA"/>
</dbReference>
<dbReference type="Pfam" id="PF13589">
    <property type="entry name" value="HATPase_c_3"/>
    <property type="match status" value="1"/>
</dbReference>
<dbReference type="GO" id="GO:0005524">
    <property type="term" value="F:ATP binding"/>
    <property type="evidence" value="ECO:0007669"/>
    <property type="project" value="InterPro"/>
</dbReference>
<protein>
    <recommendedName>
        <fullName evidence="3">DNA mismatch repair protein S5 domain-containing protein</fullName>
    </recommendedName>
</protein>
<evidence type="ECO:0000313" key="4">
    <source>
        <dbReference type="EMBL" id="KAK7748414.1"/>
    </source>
</evidence>
<dbReference type="InterPro" id="IPR013507">
    <property type="entry name" value="DNA_mismatch_S5_2-like"/>
</dbReference>
<comment type="similarity">
    <text evidence="1">Belongs to the DNA mismatch repair MutL/HexB family.</text>
</comment>
<dbReference type="InterPro" id="IPR038973">
    <property type="entry name" value="MutL/Mlh/Pms-like"/>
</dbReference>
<dbReference type="GO" id="GO:0140664">
    <property type="term" value="F:ATP-dependent DNA damage sensor activity"/>
    <property type="evidence" value="ECO:0007669"/>
    <property type="project" value="InterPro"/>
</dbReference>
<dbReference type="FunFam" id="3.30.565.10:FF:000017">
    <property type="entry name" value="PMS1 homolog 1, mismatch repair system component"/>
    <property type="match status" value="1"/>
</dbReference>
<dbReference type="SMART" id="SM01340">
    <property type="entry name" value="DNA_mis_repair"/>
    <property type="match status" value="1"/>
</dbReference>
<evidence type="ECO:0000256" key="2">
    <source>
        <dbReference type="ARBA" id="ARBA00022763"/>
    </source>
</evidence>
<organism evidence="4 5">
    <name type="scientific">Diatrype stigma</name>
    <dbReference type="NCBI Taxonomy" id="117547"/>
    <lineage>
        <taxon>Eukaryota</taxon>
        <taxon>Fungi</taxon>
        <taxon>Dikarya</taxon>
        <taxon>Ascomycota</taxon>
        <taxon>Pezizomycotina</taxon>
        <taxon>Sordariomycetes</taxon>
        <taxon>Xylariomycetidae</taxon>
        <taxon>Xylariales</taxon>
        <taxon>Diatrypaceae</taxon>
        <taxon>Diatrype</taxon>
    </lineage>
</organism>